<dbReference type="AlphaFoldDB" id="A0A8B6CXH8"/>
<keyword evidence="3" id="KW-1185">Reference proteome</keyword>
<gene>
    <name evidence="2" type="ORF">MGAL_10B044553</name>
</gene>
<accession>A0A8B6CXH8</accession>
<feature type="compositionally biased region" description="Basic and acidic residues" evidence="1">
    <location>
        <begin position="75"/>
        <end position="87"/>
    </location>
</feature>
<proteinExistence type="predicted"/>
<evidence type="ECO:0000313" key="3">
    <source>
        <dbReference type="Proteomes" id="UP000596742"/>
    </source>
</evidence>
<evidence type="ECO:0000256" key="1">
    <source>
        <dbReference type="SAM" id="MobiDB-lite"/>
    </source>
</evidence>
<evidence type="ECO:0000313" key="2">
    <source>
        <dbReference type="EMBL" id="VDI11079.1"/>
    </source>
</evidence>
<dbReference type="Proteomes" id="UP000596742">
    <property type="component" value="Unassembled WGS sequence"/>
</dbReference>
<sequence>MYSSQQNHNILLKTAIAPVVYNDQEVEYKNTAIENEKGYSTERLPWKHDHPDDIPSGMIVAKRRPENTSQWPFKEIAHNPFEENPRK</sequence>
<dbReference type="EMBL" id="UYJE01002486">
    <property type="protein sequence ID" value="VDI11079.1"/>
    <property type="molecule type" value="Genomic_DNA"/>
</dbReference>
<organism evidence="2 3">
    <name type="scientific">Mytilus galloprovincialis</name>
    <name type="common">Mediterranean mussel</name>
    <dbReference type="NCBI Taxonomy" id="29158"/>
    <lineage>
        <taxon>Eukaryota</taxon>
        <taxon>Metazoa</taxon>
        <taxon>Spiralia</taxon>
        <taxon>Lophotrochozoa</taxon>
        <taxon>Mollusca</taxon>
        <taxon>Bivalvia</taxon>
        <taxon>Autobranchia</taxon>
        <taxon>Pteriomorphia</taxon>
        <taxon>Mytilida</taxon>
        <taxon>Mytiloidea</taxon>
        <taxon>Mytilidae</taxon>
        <taxon>Mytilinae</taxon>
        <taxon>Mytilus</taxon>
    </lineage>
</organism>
<feature type="region of interest" description="Disordered" evidence="1">
    <location>
        <begin position="65"/>
        <end position="87"/>
    </location>
</feature>
<protein>
    <submittedName>
        <fullName evidence="2">Uncharacterized protein</fullName>
    </submittedName>
</protein>
<comment type="caution">
    <text evidence="2">The sequence shown here is derived from an EMBL/GenBank/DDBJ whole genome shotgun (WGS) entry which is preliminary data.</text>
</comment>
<dbReference type="OrthoDB" id="6752769at2759"/>
<reference evidence="2" key="1">
    <citation type="submission" date="2018-11" db="EMBL/GenBank/DDBJ databases">
        <authorList>
            <person name="Alioto T."/>
            <person name="Alioto T."/>
        </authorList>
    </citation>
    <scope>NUCLEOTIDE SEQUENCE</scope>
</reference>
<name>A0A8B6CXH8_MYTGA</name>